<feature type="transmembrane region" description="Helical" evidence="1">
    <location>
        <begin position="49"/>
        <end position="69"/>
    </location>
</feature>
<name>A0A1G9UE04_9BACT</name>
<keyword evidence="1" id="KW-0472">Membrane</keyword>
<protein>
    <recommendedName>
        <fullName evidence="4">PH domain-containing protein</fullName>
    </recommendedName>
</protein>
<gene>
    <name evidence="2" type="ORF">SAMN04488090_3783</name>
</gene>
<keyword evidence="1" id="KW-1133">Transmembrane helix</keyword>
<evidence type="ECO:0008006" key="4">
    <source>
        <dbReference type="Google" id="ProtNLM"/>
    </source>
</evidence>
<keyword evidence="3" id="KW-1185">Reference proteome</keyword>
<organism evidence="2 3">
    <name type="scientific">Siphonobacter aquaeclarae</name>
    <dbReference type="NCBI Taxonomy" id="563176"/>
    <lineage>
        <taxon>Bacteria</taxon>
        <taxon>Pseudomonadati</taxon>
        <taxon>Bacteroidota</taxon>
        <taxon>Cytophagia</taxon>
        <taxon>Cytophagales</taxon>
        <taxon>Cytophagaceae</taxon>
        <taxon>Siphonobacter</taxon>
    </lineage>
</organism>
<evidence type="ECO:0000313" key="3">
    <source>
        <dbReference type="Proteomes" id="UP000198901"/>
    </source>
</evidence>
<dbReference type="AlphaFoldDB" id="A0A1G9UE04"/>
<evidence type="ECO:0000256" key="1">
    <source>
        <dbReference type="SAM" id="Phobius"/>
    </source>
</evidence>
<reference evidence="2 3" key="1">
    <citation type="submission" date="2016-10" db="EMBL/GenBank/DDBJ databases">
        <authorList>
            <person name="de Groot N.N."/>
        </authorList>
    </citation>
    <scope>NUCLEOTIDE SEQUENCE [LARGE SCALE GENOMIC DNA]</scope>
    <source>
        <strain evidence="2 3">DSM 21668</strain>
    </source>
</reference>
<keyword evidence="1" id="KW-0812">Transmembrane</keyword>
<proteinExistence type="predicted"/>
<dbReference type="EMBL" id="FNGS01000007">
    <property type="protein sequence ID" value="SDM58148.1"/>
    <property type="molecule type" value="Genomic_DNA"/>
</dbReference>
<dbReference type="Proteomes" id="UP000198901">
    <property type="component" value="Unassembled WGS sequence"/>
</dbReference>
<evidence type="ECO:0000313" key="2">
    <source>
        <dbReference type="EMBL" id="SDM58148.1"/>
    </source>
</evidence>
<feature type="transmembrane region" description="Helical" evidence="1">
    <location>
        <begin position="25"/>
        <end position="43"/>
    </location>
</feature>
<accession>A0A1G9UE04</accession>
<sequence>MFDMNNLQFYQESSQNCYRRKDQRLQFIATALILFSIAAWFFIKAPGVEGYITVVIAVFFGLVFINRMFNSVTIDLNNNTLVQKSSLFAPTRTVSLSDIQGLSIHNRIYGLVLISTATVAINQENGTSHLTLCQNIMNTKKNEQFLLETEQLLKINDR</sequence>